<dbReference type="GO" id="GO:0008097">
    <property type="term" value="F:5S rRNA binding"/>
    <property type="evidence" value="ECO:0007669"/>
    <property type="project" value="InterPro"/>
</dbReference>
<dbReference type="InterPro" id="IPR001021">
    <property type="entry name" value="Ribosomal_bL25_long"/>
</dbReference>
<keyword evidence="3 5" id="KW-0689">Ribosomal protein</keyword>
<proteinExistence type="inferred from homology"/>
<dbReference type="eggNOG" id="COG1825">
    <property type="taxonomic scope" value="Bacteria"/>
</dbReference>
<feature type="domain" description="Large ribosomal subunit protein bL25 beta" evidence="7">
    <location>
        <begin position="104"/>
        <end position="181"/>
    </location>
</feature>
<dbReference type="Pfam" id="PF14693">
    <property type="entry name" value="Ribosomal_TL5_C"/>
    <property type="match status" value="1"/>
</dbReference>
<dbReference type="InterPro" id="IPR020057">
    <property type="entry name" value="Ribosomal_bL25_b-dom"/>
</dbReference>
<dbReference type="InterPro" id="IPR011035">
    <property type="entry name" value="Ribosomal_bL25/Gln-tRNA_synth"/>
</dbReference>
<dbReference type="EMBL" id="ASJR01000012">
    <property type="protein sequence ID" value="ERP31496.1"/>
    <property type="molecule type" value="Genomic_DNA"/>
</dbReference>
<reference evidence="8 9" key="1">
    <citation type="journal article" date="2013" name="Environ. Microbiol.">
        <title>Genome analysis of Chitinivibrio alkaliphilus gen. nov., sp. nov., a novel extremely haloalkaliphilic anaerobic chitinolytic bacterium from the candidate phylum Termite Group 3.</title>
        <authorList>
            <person name="Sorokin D.Y."/>
            <person name="Gumerov V.M."/>
            <person name="Rakitin A.L."/>
            <person name="Beletsky A.V."/>
            <person name="Damste J.S."/>
            <person name="Muyzer G."/>
            <person name="Mardanov A.V."/>
            <person name="Ravin N.V."/>
        </authorList>
    </citation>
    <scope>NUCLEOTIDE SEQUENCE [LARGE SCALE GENOMIC DNA]</scope>
    <source>
        <strain evidence="8 9">ACht1</strain>
    </source>
</reference>
<dbReference type="InterPro" id="IPR020930">
    <property type="entry name" value="Ribosomal_uL5_bac-type"/>
</dbReference>
<evidence type="ECO:0000256" key="3">
    <source>
        <dbReference type="ARBA" id="ARBA00022980"/>
    </source>
</evidence>
<evidence type="ECO:0000259" key="6">
    <source>
        <dbReference type="Pfam" id="PF01386"/>
    </source>
</evidence>
<comment type="similarity">
    <text evidence="5">Belongs to the bacterial ribosomal protein bL25 family. CTC subfamily.</text>
</comment>
<organism evidence="8 9">
    <name type="scientific">Chitinivibrio alkaliphilus ACht1</name>
    <dbReference type="NCBI Taxonomy" id="1313304"/>
    <lineage>
        <taxon>Bacteria</taxon>
        <taxon>Pseudomonadati</taxon>
        <taxon>Fibrobacterota</taxon>
        <taxon>Chitinivibrionia</taxon>
        <taxon>Chitinivibrionales</taxon>
        <taxon>Chitinivibrionaceae</taxon>
        <taxon>Chitinivibrio</taxon>
    </lineage>
</organism>
<dbReference type="GO" id="GO:0022625">
    <property type="term" value="C:cytosolic large ribosomal subunit"/>
    <property type="evidence" value="ECO:0007669"/>
    <property type="project" value="TreeGrafter"/>
</dbReference>
<keyword evidence="9" id="KW-1185">Reference proteome</keyword>
<comment type="caution">
    <text evidence="8">The sequence shown here is derived from an EMBL/GenBank/DDBJ whole genome shotgun (WGS) entry which is preliminary data.</text>
</comment>
<feature type="domain" description="Large ribosomal subunit protein bL25 L25" evidence="6">
    <location>
        <begin position="6"/>
        <end position="95"/>
    </location>
</feature>
<keyword evidence="2 5" id="KW-0694">RNA-binding</keyword>
<dbReference type="SUPFAM" id="SSF50715">
    <property type="entry name" value="Ribosomal protein L25-like"/>
    <property type="match status" value="1"/>
</dbReference>
<dbReference type="Pfam" id="PF01386">
    <property type="entry name" value="Ribosomal_L25p"/>
    <property type="match status" value="1"/>
</dbReference>
<comment type="function">
    <text evidence="5">This is one of the proteins that binds to the 5S RNA in the ribosome where it forms part of the central protuberance.</text>
</comment>
<dbReference type="InterPro" id="IPR037121">
    <property type="entry name" value="Ribosomal_bL25_C"/>
</dbReference>
<evidence type="ECO:0000313" key="8">
    <source>
        <dbReference type="EMBL" id="ERP31496.1"/>
    </source>
</evidence>
<sequence length="184" mass="20223">METITLTARARNGTGKSYNRKLRNSGWIPATFYGYGVEALTIEVDYKEFAKLVEQKRHNNFIELKGEGIPGNSVAVVREFDNDPIKLDRYYNIDFQKVVEGRPVTTFAKLNLVGTSEGVIQGGILNQAAYIVRITGAPEHLVRELALDIAPLKAKGDTISATALELPEGVSLAGSQNQVLARLF</sequence>
<dbReference type="Gene3D" id="2.40.240.10">
    <property type="entry name" value="Ribosomal Protein L25, Chain P"/>
    <property type="match status" value="1"/>
</dbReference>
<gene>
    <name evidence="5" type="primary">rplY</name>
    <name evidence="5" type="synonym">ctc</name>
    <name evidence="8" type="ORF">CALK_1540</name>
</gene>
<comment type="subunit">
    <text evidence="5">Part of the 50S ribosomal subunit; part of the 5S rRNA/L5/L18/L25 subcomplex. Contacts the 5S rRNA. Binds to the 5S rRNA independently of L5 and L18.</text>
</comment>
<evidence type="ECO:0000256" key="4">
    <source>
        <dbReference type="ARBA" id="ARBA00023274"/>
    </source>
</evidence>
<dbReference type="AlphaFoldDB" id="U7D7E0"/>
<evidence type="ECO:0000256" key="2">
    <source>
        <dbReference type="ARBA" id="ARBA00022884"/>
    </source>
</evidence>
<dbReference type="GO" id="GO:0003735">
    <property type="term" value="F:structural constituent of ribosome"/>
    <property type="evidence" value="ECO:0007669"/>
    <property type="project" value="InterPro"/>
</dbReference>
<protein>
    <recommendedName>
        <fullName evidence="5">Large ribosomal subunit protein bL25</fullName>
    </recommendedName>
    <alternativeName>
        <fullName evidence="5">General stress protein CTC</fullName>
    </alternativeName>
</protein>
<dbReference type="HAMAP" id="MF_01334">
    <property type="entry name" value="Ribosomal_bL25_CTC"/>
    <property type="match status" value="1"/>
</dbReference>
<dbReference type="InterPro" id="IPR029751">
    <property type="entry name" value="Ribosomal_L25_dom"/>
</dbReference>
<keyword evidence="1 5" id="KW-0699">rRNA-binding</keyword>
<dbReference type="GO" id="GO:0006412">
    <property type="term" value="P:translation"/>
    <property type="evidence" value="ECO:0007669"/>
    <property type="project" value="UniProtKB-UniRule"/>
</dbReference>
<dbReference type="OrthoDB" id="9790002at2"/>
<dbReference type="NCBIfam" id="TIGR00731">
    <property type="entry name" value="bL25_bact_ctc"/>
    <property type="match status" value="1"/>
</dbReference>
<accession>U7D7E0</accession>
<dbReference type="CDD" id="cd00495">
    <property type="entry name" value="Ribosomal_L25_TL5_CTC"/>
    <property type="match status" value="1"/>
</dbReference>
<evidence type="ECO:0000256" key="1">
    <source>
        <dbReference type="ARBA" id="ARBA00022730"/>
    </source>
</evidence>
<evidence type="ECO:0000256" key="5">
    <source>
        <dbReference type="HAMAP-Rule" id="MF_01334"/>
    </source>
</evidence>
<evidence type="ECO:0000313" key="9">
    <source>
        <dbReference type="Proteomes" id="UP000017148"/>
    </source>
</evidence>
<name>U7D7E0_9BACT</name>
<dbReference type="STRING" id="1313304.CALK_1540"/>
<keyword evidence="4 5" id="KW-0687">Ribonucleoprotein</keyword>
<dbReference type="Gene3D" id="2.170.120.20">
    <property type="entry name" value="Ribosomal protein L25, beta domain"/>
    <property type="match status" value="1"/>
</dbReference>
<dbReference type="PANTHER" id="PTHR33284">
    <property type="entry name" value="RIBOSOMAL PROTEIN L25/GLN-TRNA SYNTHETASE, ANTI-CODON-BINDING DOMAIN-CONTAINING PROTEIN"/>
    <property type="match status" value="1"/>
</dbReference>
<dbReference type="Proteomes" id="UP000017148">
    <property type="component" value="Unassembled WGS sequence"/>
</dbReference>
<dbReference type="InterPro" id="IPR020056">
    <property type="entry name" value="Rbsml_bL25/Gln-tRNA_synth_N"/>
</dbReference>
<dbReference type="PANTHER" id="PTHR33284:SF1">
    <property type="entry name" value="RIBOSOMAL PROTEIN L25_GLN-TRNA SYNTHETASE, ANTI-CODON-BINDING DOMAIN-CONTAINING PROTEIN"/>
    <property type="match status" value="1"/>
</dbReference>
<dbReference type="RefSeq" id="WP_022636994.1">
    <property type="nucleotide sequence ID" value="NZ_ASJR01000012.1"/>
</dbReference>
<evidence type="ECO:0000259" key="7">
    <source>
        <dbReference type="Pfam" id="PF14693"/>
    </source>
</evidence>